<gene>
    <name evidence="4" type="ORF">LARSCL_LOCUS15417</name>
</gene>
<proteinExistence type="predicted"/>
<dbReference type="GO" id="GO:0008270">
    <property type="term" value="F:zinc ion binding"/>
    <property type="evidence" value="ECO:0007669"/>
    <property type="project" value="UniProtKB-KW"/>
</dbReference>
<comment type="caution">
    <text evidence="4">The sequence shown here is derived from an EMBL/GenBank/DDBJ whole genome shotgun (WGS) entry which is preliminary data.</text>
</comment>
<reference evidence="4 5" key="1">
    <citation type="submission" date="2024-04" db="EMBL/GenBank/DDBJ databases">
        <authorList>
            <person name="Rising A."/>
            <person name="Reimegard J."/>
            <person name="Sonavane S."/>
            <person name="Akerstrom W."/>
            <person name="Nylinder S."/>
            <person name="Hedman E."/>
            <person name="Kallberg Y."/>
        </authorList>
    </citation>
    <scope>NUCLEOTIDE SEQUENCE [LARGE SCALE GENOMIC DNA]</scope>
</reference>
<evidence type="ECO:0000256" key="1">
    <source>
        <dbReference type="PROSITE-ProRule" id="PRU00047"/>
    </source>
</evidence>
<dbReference type="AlphaFoldDB" id="A0AAV2AZ86"/>
<feature type="domain" description="CCHC-type" evidence="3">
    <location>
        <begin position="198"/>
        <end position="213"/>
    </location>
</feature>
<dbReference type="Proteomes" id="UP001497382">
    <property type="component" value="Unassembled WGS sequence"/>
</dbReference>
<dbReference type="InterPro" id="IPR001878">
    <property type="entry name" value="Znf_CCHC"/>
</dbReference>
<accession>A0AAV2AZ86</accession>
<evidence type="ECO:0000256" key="2">
    <source>
        <dbReference type="SAM" id="MobiDB-lite"/>
    </source>
</evidence>
<keyword evidence="5" id="KW-1185">Reference proteome</keyword>
<name>A0AAV2AZ86_9ARAC</name>
<feature type="compositionally biased region" description="Basic residues" evidence="2">
    <location>
        <begin position="338"/>
        <end position="348"/>
    </location>
</feature>
<dbReference type="GO" id="GO:0003676">
    <property type="term" value="F:nucleic acid binding"/>
    <property type="evidence" value="ECO:0007669"/>
    <property type="project" value="InterPro"/>
</dbReference>
<dbReference type="EMBL" id="CAXIEN010000233">
    <property type="protein sequence ID" value="CAL1288554.1"/>
    <property type="molecule type" value="Genomic_DNA"/>
</dbReference>
<dbReference type="PROSITE" id="PS50158">
    <property type="entry name" value="ZF_CCHC"/>
    <property type="match status" value="1"/>
</dbReference>
<keyword evidence="1" id="KW-0862">Zinc</keyword>
<evidence type="ECO:0000313" key="4">
    <source>
        <dbReference type="EMBL" id="CAL1288554.1"/>
    </source>
</evidence>
<feature type="compositionally biased region" description="Basic and acidic residues" evidence="2">
    <location>
        <begin position="268"/>
        <end position="284"/>
    </location>
</feature>
<feature type="region of interest" description="Disordered" evidence="2">
    <location>
        <begin position="223"/>
        <end position="286"/>
    </location>
</feature>
<keyword evidence="1" id="KW-0479">Metal-binding</keyword>
<feature type="compositionally biased region" description="Basic residues" evidence="2">
    <location>
        <begin position="229"/>
        <end position="238"/>
    </location>
</feature>
<sequence>MPKGCSDLIPERTVDPEVFADMDNFDLVNNPTAFAKSLRLQFPKFSKGFTSSDFEEFVQEHVGVENLKSLGRLNFPNEWQMEVESKDVREKLIRWGKTKIKNRSCWISPLCTSEIRGFVHWLPNSVPNGKVKDLLSDYGEVLFVENQKQSLWSGKVASDSRYYALYLRAGKAKEDLPHFTKIEDFNVLVTVRGRNPACFHCRESGHRKNECKKFKAKLDSYCQRPKSENKRRKPRGKRFSANVKESKDAVRVPETETEKGASSGAKQKITERKVSTDKSEKKTANSEALVAAEELGQLQLKMTELVSATLSKVQQEFIKKYVPAEDAAPAATGEVEKKKKKKKKKNKKKTEANPSES</sequence>
<evidence type="ECO:0000259" key="3">
    <source>
        <dbReference type="PROSITE" id="PS50158"/>
    </source>
</evidence>
<feature type="compositionally biased region" description="Basic and acidic residues" evidence="2">
    <location>
        <begin position="244"/>
        <end position="259"/>
    </location>
</feature>
<organism evidence="4 5">
    <name type="scientific">Larinioides sclopetarius</name>
    <dbReference type="NCBI Taxonomy" id="280406"/>
    <lineage>
        <taxon>Eukaryota</taxon>
        <taxon>Metazoa</taxon>
        <taxon>Ecdysozoa</taxon>
        <taxon>Arthropoda</taxon>
        <taxon>Chelicerata</taxon>
        <taxon>Arachnida</taxon>
        <taxon>Araneae</taxon>
        <taxon>Araneomorphae</taxon>
        <taxon>Entelegynae</taxon>
        <taxon>Araneoidea</taxon>
        <taxon>Araneidae</taxon>
        <taxon>Larinioides</taxon>
    </lineage>
</organism>
<keyword evidence="1" id="KW-0863">Zinc-finger</keyword>
<feature type="region of interest" description="Disordered" evidence="2">
    <location>
        <begin position="322"/>
        <end position="357"/>
    </location>
</feature>
<protein>
    <recommendedName>
        <fullName evidence="3">CCHC-type domain-containing protein</fullName>
    </recommendedName>
</protein>
<evidence type="ECO:0000313" key="5">
    <source>
        <dbReference type="Proteomes" id="UP001497382"/>
    </source>
</evidence>